<accession>A0AAD6G782</accession>
<dbReference type="EMBL" id="JAPVEA010000002">
    <property type="protein sequence ID" value="KAJ5460988.1"/>
    <property type="molecule type" value="Genomic_DNA"/>
</dbReference>
<organism evidence="1 2">
    <name type="scientific">Penicillium daleae</name>
    <dbReference type="NCBI Taxonomy" id="63821"/>
    <lineage>
        <taxon>Eukaryota</taxon>
        <taxon>Fungi</taxon>
        <taxon>Dikarya</taxon>
        <taxon>Ascomycota</taxon>
        <taxon>Pezizomycotina</taxon>
        <taxon>Eurotiomycetes</taxon>
        <taxon>Eurotiomycetidae</taxon>
        <taxon>Eurotiales</taxon>
        <taxon>Aspergillaceae</taxon>
        <taxon>Penicillium</taxon>
    </lineage>
</organism>
<dbReference type="Proteomes" id="UP001213681">
    <property type="component" value="Unassembled WGS sequence"/>
</dbReference>
<protein>
    <submittedName>
        <fullName evidence="1">Uncharacterized protein</fullName>
    </submittedName>
</protein>
<keyword evidence="2" id="KW-1185">Reference proteome</keyword>
<dbReference type="RefSeq" id="XP_056770030.1">
    <property type="nucleotide sequence ID" value="XM_056905923.1"/>
</dbReference>
<comment type="caution">
    <text evidence="1">The sequence shown here is derived from an EMBL/GenBank/DDBJ whole genome shotgun (WGS) entry which is preliminary data.</text>
</comment>
<proteinExistence type="predicted"/>
<evidence type="ECO:0000313" key="2">
    <source>
        <dbReference type="Proteomes" id="UP001213681"/>
    </source>
</evidence>
<dbReference type="AlphaFoldDB" id="A0AAD6G782"/>
<gene>
    <name evidence="1" type="ORF">N7458_002540</name>
</gene>
<dbReference type="GeneID" id="81596166"/>
<reference evidence="1" key="2">
    <citation type="journal article" date="2023" name="IMA Fungus">
        <title>Comparative genomic study of the Penicillium genus elucidates a diverse pangenome and 15 lateral gene transfer events.</title>
        <authorList>
            <person name="Petersen C."/>
            <person name="Sorensen T."/>
            <person name="Nielsen M.R."/>
            <person name="Sondergaard T.E."/>
            <person name="Sorensen J.L."/>
            <person name="Fitzpatrick D.A."/>
            <person name="Frisvad J.C."/>
            <person name="Nielsen K.L."/>
        </authorList>
    </citation>
    <scope>NUCLEOTIDE SEQUENCE</scope>
    <source>
        <strain evidence="1">IBT 16125</strain>
    </source>
</reference>
<reference evidence="1" key="1">
    <citation type="submission" date="2022-12" db="EMBL/GenBank/DDBJ databases">
        <authorList>
            <person name="Petersen C."/>
        </authorList>
    </citation>
    <scope>NUCLEOTIDE SEQUENCE</scope>
    <source>
        <strain evidence="1">IBT 16125</strain>
    </source>
</reference>
<evidence type="ECO:0000313" key="1">
    <source>
        <dbReference type="EMBL" id="KAJ5460988.1"/>
    </source>
</evidence>
<sequence>MTRRLTNTFWTTSRSSSVATRNMSSNGNTRQGGYLSQHQNRLSGLFLVTDAWESIQHPKEVEYLQQCIDRNSGHLTDLSIGFLTSSASRALRWESFGSHQPEGTFSEDRITGQLTPILPLSALSLSKVALPLEPSVNGFMFTSLRALTLRDSAFLLSFRGLKSLYLKLTNFPTGEVTIQDAISHHRNTLKSLVYHERELEHIDDDGLFEDDRDVMPHWIPCLSDVVNLSHITSLALCASPASARQFLWPEARKMQLQILHLRFSGPENIHRNIRQDIEALLNNSHYKGISVPVVKDDGEYSACVDEICFALPPRHYTLSEPTMKNISLFEAEEFLKFAEWAFGPNGLPNLRVLAFGDFSHEDRYPSQQFLVRRLRQGEIGQSNPEKLSTLSFSSANVTDPWIWDGVVVDGSKFIGACPGGGVMESPYDI</sequence>
<name>A0AAD6G782_9EURO</name>